<evidence type="ECO:0000256" key="1">
    <source>
        <dbReference type="SAM" id="MobiDB-lite"/>
    </source>
</evidence>
<name>K0S6D8_THAOC</name>
<dbReference type="Proteomes" id="UP000266841">
    <property type="component" value="Unassembled WGS sequence"/>
</dbReference>
<gene>
    <name evidence="2" type="ORF">THAOC_19170</name>
</gene>
<comment type="caution">
    <text evidence="2">The sequence shown here is derived from an EMBL/GenBank/DDBJ whole genome shotgun (WGS) entry which is preliminary data.</text>
</comment>
<keyword evidence="3" id="KW-1185">Reference proteome</keyword>
<feature type="region of interest" description="Disordered" evidence="1">
    <location>
        <begin position="135"/>
        <end position="206"/>
    </location>
</feature>
<feature type="compositionally biased region" description="Basic and acidic residues" evidence="1">
    <location>
        <begin position="171"/>
        <end position="183"/>
    </location>
</feature>
<feature type="region of interest" description="Disordered" evidence="1">
    <location>
        <begin position="29"/>
        <end position="55"/>
    </location>
</feature>
<feature type="region of interest" description="Disordered" evidence="1">
    <location>
        <begin position="227"/>
        <end position="253"/>
    </location>
</feature>
<organism evidence="2 3">
    <name type="scientific">Thalassiosira oceanica</name>
    <name type="common">Marine diatom</name>
    <dbReference type="NCBI Taxonomy" id="159749"/>
    <lineage>
        <taxon>Eukaryota</taxon>
        <taxon>Sar</taxon>
        <taxon>Stramenopiles</taxon>
        <taxon>Ochrophyta</taxon>
        <taxon>Bacillariophyta</taxon>
        <taxon>Coscinodiscophyceae</taxon>
        <taxon>Thalassiosirophycidae</taxon>
        <taxon>Thalassiosirales</taxon>
        <taxon>Thalassiosiraceae</taxon>
        <taxon>Thalassiosira</taxon>
    </lineage>
</organism>
<protein>
    <submittedName>
        <fullName evidence="2">Uncharacterized protein</fullName>
    </submittedName>
</protein>
<evidence type="ECO:0000313" key="2">
    <source>
        <dbReference type="EMBL" id="EJK60474.1"/>
    </source>
</evidence>
<accession>K0S6D8</accession>
<sequence>MGHQMRLLCPQLEPIPVVYRLRWRPHRSLAASPTASRPRRSPRRAPHSRKVRSRRARLLSPLSLPPPVFGLGDERPGTGLLSPKFAPLLVSDSTMRLESFGGEPPAGTESTLTFRGQAVLGKAALPAASRCVREADQDVQPAGTEDGSANKAGGAFDAASLSPRPVWRDAAASDERSAGDRAEQGTGGEDGVPPCAARPDEAKTSSLARRWTPCELAGDASYLAFSAPSYPPGPARQSNEETSAEEDGGGTKPCFPLAPVRREAREVGPVLEGPVVVAFRGRGGPSRTRAGLKLERGPRGDVTGAQIFHTPYYVQQRRGQIFFFSSCRS</sequence>
<proteinExistence type="predicted"/>
<feature type="compositionally biased region" description="Basic residues" evidence="1">
    <location>
        <begin position="37"/>
        <end position="55"/>
    </location>
</feature>
<dbReference type="AlphaFoldDB" id="K0S6D8"/>
<reference evidence="2 3" key="1">
    <citation type="journal article" date="2012" name="Genome Biol.">
        <title>Genome and low-iron response of an oceanic diatom adapted to chronic iron limitation.</title>
        <authorList>
            <person name="Lommer M."/>
            <person name="Specht M."/>
            <person name="Roy A.S."/>
            <person name="Kraemer L."/>
            <person name="Andreson R."/>
            <person name="Gutowska M.A."/>
            <person name="Wolf J."/>
            <person name="Bergner S.V."/>
            <person name="Schilhabel M.B."/>
            <person name="Klostermeier U.C."/>
            <person name="Beiko R.G."/>
            <person name="Rosenstiel P."/>
            <person name="Hippler M."/>
            <person name="Laroche J."/>
        </authorList>
    </citation>
    <scope>NUCLEOTIDE SEQUENCE [LARGE SCALE GENOMIC DNA]</scope>
    <source>
        <strain evidence="2 3">CCMP1005</strain>
    </source>
</reference>
<dbReference type="EMBL" id="AGNL01021055">
    <property type="protein sequence ID" value="EJK60474.1"/>
    <property type="molecule type" value="Genomic_DNA"/>
</dbReference>
<evidence type="ECO:0000313" key="3">
    <source>
        <dbReference type="Proteomes" id="UP000266841"/>
    </source>
</evidence>